<dbReference type="EMBL" id="JACHCA010000006">
    <property type="protein sequence ID" value="MBB6128503.1"/>
    <property type="molecule type" value="Genomic_DNA"/>
</dbReference>
<dbReference type="EMBL" id="JACHCB010000007">
    <property type="protein sequence ID" value="MBB6110391.1"/>
    <property type="molecule type" value="Genomic_DNA"/>
</dbReference>
<keyword evidence="1" id="KW-0472">Membrane</keyword>
<protein>
    <recommendedName>
        <fullName evidence="6">DUF4386 domain-containing protein</fullName>
    </recommendedName>
</protein>
<evidence type="ECO:0000313" key="4">
    <source>
        <dbReference type="Proteomes" id="UP000541583"/>
    </source>
</evidence>
<evidence type="ECO:0008006" key="6">
    <source>
        <dbReference type="Google" id="ProtNLM"/>
    </source>
</evidence>
<sequence>MTDLTTGLSPQKNARIAGLLYLINIITGIFALMYVPGKLIVWSDVAKTFKNITESETLFRTGILVYLVCYIFFLLLPLALYKLLKPVNKTYAILMVILAVVQVPMAFVNILNYFAVLTLIGKAAYLQVFDLPHLQAQVMLNLHFYSQGNQVATIFWGLWLLPFGYLVYKSGFLPKILGIFLILGGFSYLIDFTCDFLFTGYGKMTISSFVTIPASIGEIGTCLWLLIIGVKKQQKA</sequence>
<organism evidence="3 5">
    <name type="scientific">Mucilaginibacter lappiensis</name>
    <dbReference type="NCBI Taxonomy" id="354630"/>
    <lineage>
        <taxon>Bacteria</taxon>
        <taxon>Pseudomonadati</taxon>
        <taxon>Bacteroidota</taxon>
        <taxon>Sphingobacteriia</taxon>
        <taxon>Sphingobacteriales</taxon>
        <taxon>Sphingobacteriaceae</taxon>
        <taxon>Mucilaginibacter</taxon>
    </lineage>
</organism>
<accession>A0A1N7A0Q9</accession>
<dbReference type="Proteomes" id="UP000541583">
    <property type="component" value="Unassembled WGS sequence"/>
</dbReference>
<dbReference type="STRING" id="354630.SAMN05421821_106198"/>
<dbReference type="RefSeq" id="WP_076373910.1">
    <property type="nucleotide sequence ID" value="NZ_FTMG01000006.1"/>
</dbReference>
<dbReference type="Pfam" id="PF14329">
    <property type="entry name" value="DUF4386"/>
    <property type="match status" value="1"/>
</dbReference>
<feature type="transmembrane region" description="Helical" evidence="1">
    <location>
        <begin position="63"/>
        <end position="84"/>
    </location>
</feature>
<dbReference type="OrthoDB" id="1160166at2"/>
<keyword evidence="1" id="KW-1133">Transmembrane helix</keyword>
<comment type="caution">
    <text evidence="3">The sequence shown here is derived from an EMBL/GenBank/DDBJ whole genome shotgun (WGS) entry which is preliminary data.</text>
</comment>
<feature type="transmembrane region" description="Helical" evidence="1">
    <location>
        <begin position="150"/>
        <end position="168"/>
    </location>
</feature>
<evidence type="ECO:0000256" key="1">
    <source>
        <dbReference type="SAM" id="Phobius"/>
    </source>
</evidence>
<feature type="transmembrane region" description="Helical" evidence="1">
    <location>
        <begin position="21"/>
        <end position="43"/>
    </location>
</feature>
<gene>
    <name evidence="3" type="ORF">HDF22_002624</name>
    <name evidence="2" type="ORF">HDF23_003147</name>
</gene>
<dbReference type="Proteomes" id="UP000548326">
    <property type="component" value="Unassembled WGS sequence"/>
</dbReference>
<feature type="transmembrane region" description="Helical" evidence="1">
    <location>
        <begin position="210"/>
        <end position="230"/>
    </location>
</feature>
<evidence type="ECO:0000313" key="3">
    <source>
        <dbReference type="EMBL" id="MBB6128503.1"/>
    </source>
</evidence>
<evidence type="ECO:0000313" key="2">
    <source>
        <dbReference type="EMBL" id="MBB6110391.1"/>
    </source>
</evidence>
<keyword evidence="1" id="KW-0812">Transmembrane</keyword>
<evidence type="ECO:0000313" key="5">
    <source>
        <dbReference type="Proteomes" id="UP000548326"/>
    </source>
</evidence>
<feature type="transmembrane region" description="Helical" evidence="1">
    <location>
        <begin position="177"/>
        <end position="198"/>
    </location>
</feature>
<keyword evidence="4" id="KW-1185">Reference proteome</keyword>
<dbReference type="AlphaFoldDB" id="A0A1N7A0Q9"/>
<feature type="transmembrane region" description="Helical" evidence="1">
    <location>
        <begin position="91"/>
        <end position="115"/>
    </location>
</feature>
<dbReference type="InterPro" id="IPR025495">
    <property type="entry name" value="DUF4386"/>
</dbReference>
<name>A0A1N7A0Q9_9SPHI</name>
<reference evidence="4 5" key="1">
    <citation type="submission" date="2020-08" db="EMBL/GenBank/DDBJ databases">
        <title>Genomic Encyclopedia of Type Strains, Phase IV (KMG-V): Genome sequencing to study the core and pangenomes of soil and plant-associated prokaryotes.</title>
        <authorList>
            <person name="Whitman W."/>
        </authorList>
    </citation>
    <scope>NUCLEOTIDE SEQUENCE [LARGE SCALE GENOMIC DNA]</scope>
    <source>
        <strain evidence="2 4">ANJLi2</strain>
        <strain evidence="3 5">MP601</strain>
    </source>
</reference>
<proteinExistence type="predicted"/>